<evidence type="ECO:0000256" key="2">
    <source>
        <dbReference type="ARBA" id="ARBA00022723"/>
    </source>
</evidence>
<sequence>MNLFQLDEQDNSRINSLLAHLTVQYESPCNPLFLQEARVLSSRLPEPLMSRLNAFRYHEDHNGLLMLRGFEVDDRQIGPTPNATGKEIDEQSAAREGFLLMLLASFLGDSLGWANQRNGALLNNVLPLKDHESEQLSTGSVADLSWHNEEAFHPFRADYLALMCLRNPDNIPTLVGSIQDVHIPVEIKEILFEPRFIFHTDKNFDQGETYVPVPEPVLFGDFKAPYVRLDPAFMSPAPGDEAADRALTYIIDAFDSALRKVPLTSGDILFMDNYRVVHGRKGFKPRFDGNDRWLKRVNITLDLRKSRAVRPGQRSHVIITD</sequence>
<proteinExistence type="inferred from homology"/>
<dbReference type="RefSeq" id="WP_078673429.1">
    <property type="nucleotide sequence ID" value="NZ_FUWZ01000018.1"/>
</dbReference>
<protein>
    <submittedName>
        <fullName evidence="7">Arginine beta-hydroxylase, Fe(II)/alpha-ketoglutarate-dependent</fullName>
    </submittedName>
</protein>
<keyword evidence="2 5" id="KW-0479">Metal-binding</keyword>
<evidence type="ECO:0000256" key="3">
    <source>
        <dbReference type="ARBA" id="ARBA00023002"/>
    </source>
</evidence>
<keyword evidence="3" id="KW-0560">Oxidoreductase</keyword>
<dbReference type="Pfam" id="PF02668">
    <property type="entry name" value="TauD"/>
    <property type="match status" value="1"/>
</dbReference>
<accession>A0A1T4U809</accession>
<dbReference type="GO" id="GO:0005506">
    <property type="term" value="F:iron ion binding"/>
    <property type="evidence" value="ECO:0007669"/>
    <property type="project" value="InterPro"/>
</dbReference>
<dbReference type="STRING" id="634771.SAMN04488128_1182"/>
<evidence type="ECO:0000256" key="1">
    <source>
        <dbReference type="ARBA" id="ARBA00008425"/>
    </source>
</evidence>
<dbReference type="Proteomes" id="UP000190367">
    <property type="component" value="Unassembled WGS sequence"/>
</dbReference>
<dbReference type="EMBL" id="FUWZ01000018">
    <property type="protein sequence ID" value="SKA48766.1"/>
    <property type="molecule type" value="Genomic_DNA"/>
</dbReference>
<evidence type="ECO:0000313" key="7">
    <source>
        <dbReference type="EMBL" id="SKA48766.1"/>
    </source>
</evidence>
<dbReference type="PIRSF" id="PIRSF019543">
    <property type="entry name" value="Clavaminate_syn"/>
    <property type="match status" value="1"/>
</dbReference>
<feature type="binding site" evidence="5">
    <location>
        <position position="278"/>
    </location>
    <ligand>
        <name>Fe cation</name>
        <dbReference type="ChEBI" id="CHEBI:24875"/>
    </ligand>
</feature>
<organism evidence="7 8">
    <name type="scientific">Chitinophaga eiseniae</name>
    <dbReference type="NCBI Taxonomy" id="634771"/>
    <lineage>
        <taxon>Bacteria</taxon>
        <taxon>Pseudomonadati</taxon>
        <taxon>Bacteroidota</taxon>
        <taxon>Chitinophagia</taxon>
        <taxon>Chitinophagales</taxon>
        <taxon>Chitinophagaceae</taxon>
        <taxon>Chitinophaga</taxon>
    </lineage>
</organism>
<dbReference type="InterPro" id="IPR042098">
    <property type="entry name" value="TauD-like_sf"/>
</dbReference>
<dbReference type="InterPro" id="IPR003819">
    <property type="entry name" value="TauD/TfdA-like"/>
</dbReference>
<feature type="binding site" evidence="5">
    <location>
        <position position="149"/>
    </location>
    <ligand>
        <name>Fe cation</name>
        <dbReference type="ChEBI" id="CHEBI:24875"/>
    </ligand>
</feature>
<dbReference type="Gene3D" id="3.60.130.10">
    <property type="entry name" value="Clavaminate synthase-like"/>
    <property type="match status" value="1"/>
</dbReference>
<comment type="similarity">
    <text evidence="1">Belongs to the clavaminate synthase family.</text>
</comment>
<dbReference type="SUPFAM" id="SSF51197">
    <property type="entry name" value="Clavaminate synthase-like"/>
    <property type="match status" value="1"/>
</dbReference>
<reference evidence="8" key="1">
    <citation type="submission" date="2017-02" db="EMBL/GenBank/DDBJ databases">
        <authorList>
            <person name="Varghese N."/>
            <person name="Submissions S."/>
        </authorList>
    </citation>
    <scope>NUCLEOTIDE SEQUENCE [LARGE SCALE GENOMIC DNA]</scope>
    <source>
        <strain evidence="8">DSM 22224</strain>
    </source>
</reference>
<gene>
    <name evidence="7" type="ORF">SAMN04488128_1182</name>
</gene>
<evidence type="ECO:0000256" key="5">
    <source>
        <dbReference type="PIRSR" id="PIRSR019543-2"/>
    </source>
</evidence>
<dbReference type="OrthoDB" id="1490806at2"/>
<feature type="domain" description="TauD/TfdA-like" evidence="6">
    <location>
        <begin position="230"/>
        <end position="297"/>
    </location>
</feature>
<dbReference type="GO" id="GO:0016706">
    <property type="term" value="F:2-oxoglutarate-dependent dioxygenase activity"/>
    <property type="evidence" value="ECO:0007669"/>
    <property type="project" value="UniProtKB-ARBA"/>
</dbReference>
<evidence type="ECO:0000313" key="8">
    <source>
        <dbReference type="Proteomes" id="UP000190367"/>
    </source>
</evidence>
<feature type="binding site" evidence="5">
    <location>
        <position position="147"/>
    </location>
    <ligand>
        <name>Fe cation</name>
        <dbReference type="ChEBI" id="CHEBI:24875"/>
    </ligand>
</feature>
<keyword evidence="8" id="KW-1185">Reference proteome</keyword>
<name>A0A1T4U809_9BACT</name>
<evidence type="ECO:0000256" key="4">
    <source>
        <dbReference type="ARBA" id="ARBA00023004"/>
    </source>
</evidence>
<dbReference type="AlphaFoldDB" id="A0A1T4U809"/>
<evidence type="ECO:0000259" key="6">
    <source>
        <dbReference type="Pfam" id="PF02668"/>
    </source>
</evidence>
<dbReference type="InterPro" id="IPR014503">
    <property type="entry name" value="Clavaminate_syn-like"/>
</dbReference>
<keyword evidence="4 5" id="KW-0408">Iron</keyword>